<organism evidence="2">
    <name type="scientific">Lepeophtheirus salmonis</name>
    <name type="common">Salmon louse</name>
    <name type="synonym">Caligus salmonis</name>
    <dbReference type="NCBI Taxonomy" id="72036"/>
    <lineage>
        <taxon>Eukaryota</taxon>
        <taxon>Metazoa</taxon>
        <taxon>Ecdysozoa</taxon>
        <taxon>Arthropoda</taxon>
        <taxon>Crustacea</taxon>
        <taxon>Multicrustacea</taxon>
        <taxon>Hexanauplia</taxon>
        <taxon>Copepoda</taxon>
        <taxon>Siphonostomatoida</taxon>
        <taxon>Caligidae</taxon>
        <taxon>Lepeophtheirus</taxon>
    </lineage>
</organism>
<feature type="transmembrane region" description="Helical" evidence="1">
    <location>
        <begin position="12"/>
        <end position="33"/>
    </location>
</feature>
<keyword evidence="1" id="KW-0812">Transmembrane</keyword>
<protein>
    <submittedName>
        <fullName evidence="2">Uncharacterized protein</fullName>
    </submittedName>
</protein>
<evidence type="ECO:0000313" key="2">
    <source>
        <dbReference type="EMBL" id="CDW23451.1"/>
    </source>
</evidence>
<dbReference type="AlphaFoldDB" id="A0A0K2TDD0"/>
<reference evidence="2" key="1">
    <citation type="submission" date="2014-05" db="EMBL/GenBank/DDBJ databases">
        <authorList>
            <person name="Chronopoulou M."/>
        </authorList>
    </citation>
    <scope>NUCLEOTIDE SEQUENCE</scope>
    <source>
        <tissue evidence="2">Whole organism</tissue>
    </source>
</reference>
<sequence length="53" mass="5978">MLNNTPWASLKTVVITLPSNVTVLAFFGALSPFPNIYRVLLLMCQNDYILNLH</sequence>
<name>A0A0K2TDD0_LEPSM</name>
<keyword evidence="1" id="KW-1133">Transmembrane helix</keyword>
<keyword evidence="1" id="KW-0472">Membrane</keyword>
<dbReference type="EMBL" id="HACA01006090">
    <property type="protein sequence ID" value="CDW23451.1"/>
    <property type="molecule type" value="Transcribed_RNA"/>
</dbReference>
<proteinExistence type="predicted"/>
<evidence type="ECO:0000256" key="1">
    <source>
        <dbReference type="SAM" id="Phobius"/>
    </source>
</evidence>
<accession>A0A0K2TDD0</accession>